<dbReference type="Proteomes" id="UP000255164">
    <property type="component" value="Unassembled WGS sequence"/>
</dbReference>
<evidence type="ECO:0000313" key="2">
    <source>
        <dbReference type="EMBL" id="STE71604.1"/>
    </source>
</evidence>
<organism evidence="2 3">
    <name type="scientific">Escherichia coli</name>
    <dbReference type="NCBI Taxonomy" id="562"/>
    <lineage>
        <taxon>Bacteria</taxon>
        <taxon>Pseudomonadati</taxon>
        <taxon>Pseudomonadota</taxon>
        <taxon>Gammaproteobacteria</taxon>
        <taxon>Enterobacterales</taxon>
        <taxon>Enterobacteriaceae</taxon>
        <taxon>Escherichia</taxon>
    </lineage>
</organism>
<accession>A0A2S8JPW6</accession>
<feature type="compositionally biased region" description="Low complexity" evidence="1">
    <location>
        <begin position="147"/>
        <end position="160"/>
    </location>
</feature>
<gene>
    <name evidence="2" type="ORF">NCTC10082_04496</name>
</gene>
<proteinExistence type="predicted"/>
<dbReference type="EMBL" id="UFZA01000002">
    <property type="protein sequence ID" value="STE71604.1"/>
    <property type="molecule type" value="Genomic_DNA"/>
</dbReference>
<evidence type="ECO:0000313" key="3">
    <source>
        <dbReference type="Proteomes" id="UP000255164"/>
    </source>
</evidence>
<evidence type="ECO:0000256" key="1">
    <source>
        <dbReference type="SAM" id="MobiDB-lite"/>
    </source>
</evidence>
<sequence length="358" mass="40834">MSRLLINENPLQVLPTLACTIGLNEAIVLQQIHYWLNSSQNFFENRHWVYNSVTDWQEQFPFWSESTIKRVLANLEKLNVVFTGNFNSDAWDKTKWYSINYAQLCKIEETTFPVANRLGQVDPIEEVNVTQASGQVDPCAKVKMTQSLTENTTESTTESTTEIKDPPYPQKGEGEEIILADAQKALNYYNEKVGTRCRDVKPFVMLLTATTTRAGYSVAEIQLVIRWVIATWRRRSGSVPKPANICRVNRFDGYLADAEAWATAEAAVDPAEVVKGYNEILGDLLPIAEIDTDRRRAILRLLAHMRTQTLGAFIGYFEKFRDNAPDFYFGGEYRTGWRAGFDYLMKPETLRKTREGAL</sequence>
<feature type="region of interest" description="Disordered" evidence="1">
    <location>
        <begin position="147"/>
        <end position="170"/>
    </location>
</feature>
<dbReference type="AlphaFoldDB" id="A0A2S8JPW6"/>
<protein>
    <submittedName>
        <fullName evidence="2">Putative replication protein O of bacteriophage</fullName>
    </submittedName>
</protein>
<dbReference type="RefSeq" id="WP_064226338.1">
    <property type="nucleotide sequence ID" value="NZ_BKBY01000254.1"/>
</dbReference>
<reference evidence="2 3" key="1">
    <citation type="submission" date="2018-06" db="EMBL/GenBank/DDBJ databases">
        <authorList>
            <consortium name="Pathogen Informatics"/>
            <person name="Doyle S."/>
        </authorList>
    </citation>
    <scope>NUCLEOTIDE SEQUENCE [LARGE SCALE GENOMIC DNA]</scope>
    <source>
        <strain evidence="2 3">NCTC10082</strain>
    </source>
</reference>
<name>A0A2S8JPW6_ECOLX</name>